<dbReference type="InterPro" id="IPR011051">
    <property type="entry name" value="RmlC_Cupin_sf"/>
</dbReference>
<feature type="domain" description="Cupin type-2" evidence="1">
    <location>
        <begin position="19"/>
        <end position="75"/>
    </location>
</feature>
<proteinExistence type="predicted"/>
<dbReference type="Proteomes" id="UP000460272">
    <property type="component" value="Unassembled WGS sequence"/>
</dbReference>
<evidence type="ECO:0000313" key="3">
    <source>
        <dbReference type="Proteomes" id="UP000460272"/>
    </source>
</evidence>
<keyword evidence="3" id="KW-1185">Reference proteome</keyword>
<dbReference type="InterPro" id="IPR013096">
    <property type="entry name" value="Cupin_2"/>
</dbReference>
<accession>A0A6P2BLM0</accession>
<organism evidence="2 3">
    <name type="scientific">Trebonia kvetii</name>
    <dbReference type="NCBI Taxonomy" id="2480626"/>
    <lineage>
        <taxon>Bacteria</taxon>
        <taxon>Bacillati</taxon>
        <taxon>Actinomycetota</taxon>
        <taxon>Actinomycetes</taxon>
        <taxon>Streptosporangiales</taxon>
        <taxon>Treboniaceae</taxon>
        <taxon>Trebonia</taxon>
    </lineage>
</organism>
<reference evidence="2 3" key="1">
    <citation type="submission" date="2018-11" db="EMBL/GenBank/DDBJ databases">
        <title>Trebonia kvetii gen.nov., sp.nov., a novel acidophilic actinobacterium, and proposal of the new actinobacterial family Treboniaceae fam. nov.</title>
        <authorList>
            <person name="Rapoport D."/>
            <person name="Sagova-Mareckova M."/>
            <person name="Sedlacek I."/>
            <person name="Provaznik J."/>
            <person name="Kralova S."/>
            <person name="Pavlinic D."/>
            <person name="Benes V."/>
            <person name="Kopecky J."/>
        </authorList>
    </citation>
    <scope>NUCLEOTIDE SEQUENCE [LARGE SCALE GENOMIC DNA]</scope>
    <source>
        <strain evidence="2 3">15Tr583</strain>
    </source>
</reference>
<dbReference type="PANTHER" id="PTHR43698">
    <property type="entry name" value="RIBD C-TERMINAL DOMAIN CONTAINING PROTEIN"/>
    <property type="match status" value="1"/>
</dbReference>
<evidence type="ECO:0000259" key="1">
    <source>
        <dbReference type="Pfam" id="PF07883"/>
    </source>
</evidence>
<comment type="caution">
    <text evidence="2">The sequence shown here is derived from an EMBL/GenBank/DDBJ whole genome shotgun (WGS) entry which is preliminary data.</text>
</comment>
<sequence length="109" mass="11915">MQDALLDDGDRGQVRVYSVVFEPGARTYWHSHAAGQTLLIASGRGMVQNRDGDRRIVGAGDVVWAPPGEVHWHGAAPDSFLSHTAVSLGLTSWHEEVGEEQYRSAFEGQ</sequence>
<dbReference type="PANTHER" id="PTHR43698:SF1">
    <property type="entry name" value="BLL4564 PROTEIN"/>
    <property type="match status" value="1"/>
</dbReference>
<dbReference type="EMBL" id="RPFW01000011">
    <property type="protein sequence ID" value="TVY99968.1"/>
    <property type="molecule type" value="Genomic_DNA"/>
</dbReference>
<dbReference type="AlphaFoldDB" id="A0A6P2BLM0"/>
<dbReference type="Gene3D" id="2.60.120.10">
    <property type="entry name" value="Jelly Rolls"/>
    <property type="match status" value="1"/>
</dbReference>
<dbReference type="InterPro" id="IPR047263">
    <property type="entry name" value="HNL-like_cupin"/>
</dbReference>
<dbReference type="CDD" id="cd02233">
    <property type="entry name" value="cupin_HNL-like"/>
    <property type="match status" value="1"/>
</dbReference>
<dbReference type="InterPro" id="IPR014710">
    <property type="entry name" value="RmlC-like_jellyroll"/>
</dbReference>
<name>A0A6P2BLM0_9ACTN</name>
<dbReference type="SUPFAM" id="SSF51182">
    <property type="entry name" value="RmlC-like cupins"/>
    <property type="match status" value="1"/>
</dbReference>
<dbReference type="OrthoDB" id="9802489at2"/>
<gene>
    <name evidence="2" type="ORF">EAS64_40055</name>
</gene>
<protein>
    <submittedName>
        <fullName evidence="2">Cupin domain-containing protein</fullName>
    </submittedName>
</protein>
<dbReference type="Pfam" id="PF07883">
    <property type="entry name" value="Cupin_2"/>
    <property type="match status" value="1"/>
</dbReference>
<evidence type="ECO:0000313" key="2">
    <source>
        <dbReference type="EMBL" id="TVY99968.1"/>
    </source>
</evidence>